<protein>
    <submittedName>
        <fullName evidence="1">DNA polymerase III</fullName>
    </submittedName>
</protein>
<keyword evidence="2" id="KW-1185">Reference proteome</keyword>
<sequence>MAINSDFLKTINNSVRENKLQQVYLFSQLVDEEFDEYLFAFIEAVNQDKITSFSKVNLNDLYLSVNEDNQSIAKETINDAMLWASKSNFLDANKFKILVIKNIEKGSAQSLNSLLKFLENPPAHAIVVMTTNQISKVLKTIKSRAFIINLKSDLVTIKSINDFVTVYAKKYNLTDIEKLNTMLKNLKSTILSSTSKPESLLYFLMKHFEKENANFIVIFMIFIYEDLAKIAANVNHNLLLLTEKDAKALKTPIKIDEIIQCLKDMYKTLKTNVNFPLQKSNFLIQIEKLYGK</sequence>
<dbReference type="Gene3D" id="3.40.50.300">
    <property type="entry name" value="P-loop containing nucleotide triphosphate hydrolases"/>
    <property type="match status" value="1"/>
</dbReference>
<accession>A0A858U3I6</accession>
<dbReference type="Pfam" id="PF13177">
    <property type="entry name" value="DNA_pol3_delta2"/>
    <property type="match status" value="1"/>
</dbReference>
<dbReference type="RefSeq" id="WP_169580375.1">
    <property type="nucleotide sequence ID" value="NZ_CP051480.1"/>
</dbReference>
<name>A0A858U3I6_9MOLU</name>
<dbReference type="Proteomes" id="UP000501728">
    <property type="component" value="Chromosome"/>
</dbReference>
<dbReference type="KEGG" id="mphn:HGG64_02455"/>
<dbReference type="InterPro" id="IPR027417">
    <property type="entry name" value="P-loop_NTPase"/>
</dbReference>
<proteinExistence type="predicted"/>
<dbReference type="EMBL" id="CP051480">
    <property type="protein sequence ID" value="QJG66551.1"/>
    <property type="molecule type" value="Genomic_DNA"/>
</dbReference>
<gene>
    <name evidence="1" type="ORF">HGG64_02455</name>
</gene>
<dbReference type="AlphaFoldDB" id="A0A858U3I6"/>
<evidence type="ECO:0000313" key="1">
    <source>
        <dbReference type="EMBL" id="QJG66551.1"/>
    </source>
</evidence>
<organism evidence="1 2">
    <name type="scientific">Mycoplasma phocoeninasale</name>
    <dbReference type="NCBI Taxonomy" id="2726117"/>
    <lineage>
        <taxon>Bacteria</taxon>
        <taxon>Bacillati</taxon>
        <taxon>Mycoplasmatota</taxon>
        <taxon>Mollicutes</taxon>
        <taxon>Mycoplasmataceae</taxon>
        <taxon>Mycoplasma</taxon>
    </lineage>
</organism>
<reference evidence="1 2" key="1">
    <citation type="submission" date="2020-04" db="EMBL/GenBank/DDBJ databases">
        <title>Novel Mycoplasma species detected in Phocoena phocoena (harbor porpoise) from the USA.</title>
        <authorList>
            <person name="Volokhov D.V."/>
        </authorList>
    </citation>
    <scope>NUCLEOTIDE SEQUENCE [LARGE SCALE GENOMIC DNA]</scope>
    <source>
        <strain evidence="1 2">C264-NAS</strain>
    </source>
</reference>
<evidence type="ECO:0000313" key="2">
    <source>
        <dbReference type="Proteomes" id="UP000501728"/>
    </source>
</evidence>
<dbReference type="SUPFAM" id="SSF52540">
    <property type="entry name" value="P-loop containing nucleoside triphosphate hydrolases"/>
    <property type="match status" value="1"/>
</dbReference>